<dbReference type="Proteomes" id="UP000316304">
    <property type="component" value="Unassembled WGS sequence"/>
</dbReference>
<gene>
    <name evidence="1" type="ORF">Pla52o_45820</name>
</gene>
<evidence type="ECO:0000313" key="2">
    <source>
        <dbReference type="Proteomes" id="UP000316304"/>
    </source>
</evidence>
<comment type="caution">
    <text evidence="1">The sequence shown here is derived from an EMBL/GenBank/DDBJ whole genome shotgun (WGS) entry which is preliminary data.</text>
</comment>
<keyword evidence="2" id="KW-1185">Reference proteome</keyword>
<dbReference type="AlphaFoldDB" id="A0A5C6C7S6"/>
<name>A0A5C6C7S6_9BACT</name>
<reference evidence="1 2" key="1">
    <citation type="submission" date="2019-02" db="EMBL/GenBank/DDBJ databases">
        <title>Deep-cultivation of Planctomycetes and their phenomic and genomic characterization uncovers novel biology.</title>
        <authorList>
            <person name="Wiegand S."/>
            <person name="Jogler M."/>
            <person name="Boedeker C."/>
            <person name="Pinto D."/>
            <person name="Vollmers J."/>
            <person name="Rivas-Marin E."/>
            <person name="Kohn T."/>
            <person name="Peeters S.H."/>
            <person name="Heuer A."/>
            <person name="Rast P."/>
            <person name="Oberbeckmann S."/>
            <person name="Bunk B."/>
            <person name="Jeske O."/>
            <person name="Meyerdierks A."/>
            <person name="Storesund J.E."/>
            <person name="Kallscheuer N."/>
            <person name="Luecker S."/>
            <person name="Lage O.M."/>
            <person name="Pohl T."/>
            <person name="Merkel B.J."/>
            <person name="Hornburger P."/>
            <person name="Mueller R.-W."/>
            <person name="Bruemmer F."/>
            <person name="Labrenz M."/>
            <person name="Spormann A.M."/>
            <person name="Op Den Camp H."/>
            <person name="Overmann J."/>
            <person name="Amann R."/>
            <person name="Jetten M.S.M."/>
            <person name="Mascher T."/>
            <person name="Medema M.H."/>
            <person name="Devos D.P."/>
            <person name="Kaster A.-K."/>
            <person name="Ovreas L."/>
            <person name="Rohde M."/>
            <person name="Galperin M.Y."/>
            <person name="Jogler C."/>
        </authorList>
    </citation>
    <scope>NUCLEOTIDE SEQUENCE [LARGE SCALE GENOMIC DNA]</scope>
    <source>
        <strain evidence="1 2">Pla52o</strain>
    </source>
</reference>
<dbReference type="EMBL" id="SJPT01000008">
    <property type="protein sequence ID" value="TWU20703.1"/>
    <property type="molecule type" value="Genomic_DNA"/>
</dbReference>
<evidence type="ECO:0000313" key="1">
    <source>
        <dbReference type="EMBL" id="TWU20703.1"/>
    </source>
</evidence>
<organism evidence="1 2">
    <name type="scientific">Novipirellula galeiformis</name>
    <dbReference type="NCBI Taxonomy" id="2528004"/>
    <lineage>
        <taxon>Bacteria</taxon>
        <taxon>Pseudomonadati</taxon>
        <taxon>Planctomycetota</taxon>
        <taxon>Planctomycetia</taxon>
        <taxon>Pirellulales</taxon>
        <taxon>Pirellulaceae</taxon>
        <taxon>Novipirellula</taxon>
    </lineage>
</organism>
<protein>
    <submittedName>
        <fullName evidence="1">Uncharacterized protein</fullName>
    </submittedName>
</protein>
<accession>A0A5C6C7S6</accession>
<proteinExistence type="predicted"/>
<sequence>MVLGATRWRLDEVWISVVSLCFCRSRRWQRDAKSVENRRGRAVQSNLKNDVGFRRGIQVVAAFASAYATANTTVATSEMKML</sequence>